<evidence type="ECO:0000313" key="3">
    <source>
        <dbReference type="EMBL" id="CAB4692076.1"/>
    </source>
</evidence>
<gene>
    <name evidence="3" type="ORF">UFOPK2510_00763</name>
    <name evidence="4" type="ORF">UFOPK2718_00115</name>
    <name evidence="5" type="ORF">UFOPK2936_00789</name>
    <name evidence="6" type="ORF">UFOPK3174_00286</name>
    <name evidence="7" type="ORF">UFOPK3328_00120</name>
    <name evidence="8" type="ORF">UFOPK3779_00120</name>
    <name evidence="9" type="ORF">UFOPK3913_00146</name>
    <name evidence="2" type="ORF">UFOPK4107_00519</name>
    <name evidence="10" type="ORF">UFOPK4403_00707</name>
</gene>
<dbReference type="PANTHER" id="PTHR11647">
    <property type="entry name" value="HYDRANTOINASE/DIHYDROPYRIMIDINASE FAMILY MEMBER"/>
    <property type="match status" value="1"/>
</dbReference>
<dbReference type="InterPro" id="IPR013108">
    <property type="entry name" value="Amidohydro_3"/>
</dbReference>
<evidence type="ECO:0000313" key="10">
    <source>
        <dbReference type="EMBL" id="CAB5072042.1"/>
    </source>
</evidence>
<dbReference type="EMBL" id="CAFBNH010000001">
    <property type="protein sequence ID" value="CAB4934976.1"/>
    <property type="molecule type" value="Genomic_DNA"/>
</dbReference>
<dbReference type="SUPFAM" id="SSF51556">
    <property type="entry name" value="Metallo-dependent hydrolases"/>
    <property type="match status" value="1"/>
</dbReference>
<dbReference type="InterPro" id="IPR023100">
    <property type="entry name" value="D-aminoacylase_insert_dom_sf"/>
</dbReference>
<evidence type="ECO:0000313" key="5">
    <source>
        <dbReference type="EMBL" id="CAB4779466.1"/>
    </source>
</evidence>
<proteinExistence type="predicted"/>
<evidence type="ECO:0000313" key="7">
    <source>
        <dbReference type="EMBL" id="CAB4855831.1"/>
    </source>
</evidence>
<evidence type="ECO:0000313" key="6">
    <source>
        <dbReference type="EMBL" id="CAB4821956.1"/>
    </source>
</evidence>
<evidence type="ECO:0000313" key="4">
    <source>
        <dbReference type="EMBL" id="CAB4715758.1"/>
    </source>
</evidence>
<dbReference type="Gene3D" id="3.30.1490.130">
    <property type="entry name" value="D-aminoacylase. Domain 3"/>
    <property type="match status" value="1"/>
</dbReference>
<dbReference type="AlphaFoldDB" id="A0A6J5YZW6"/>
<dbReference type="EMBL" id="CAFBLD010000001">
    <property type="protein sequence ID" value="CAB4855831.1"/>
    <property type="molecule type" value="Genomic_DNA"/>
</dbReference>
<dbReference type="PANTHER" id="PTHR11647:SF1">
    <property type="entry name" value="COLLAPSIN RESPONSE MEDIATOR PROTEIN"/>
    <property type="match status" value="1"/>
</dbReference>
<reference evidence="2" key="1">
    <citation type="submission" date="2020-05" db="EMBL/GenBank/DDBJ databases">
        <authorList>
            <person name="Chiriac C."/>
            <person name="Salcher M."/>
            <person name="Ghai R."/>
            <person name="Kavagutti S V."/>
        </authorList>
    </citation>
    <scope>NUCLEOTIDE SEQUENCE</scope>
</reference>
<dbReference type="EMBL" id="CAFBQX010000003">
    <property type="protein sequence ID" value="CAB5072042.1"/>
    <property type="molecule type" value="Genomic_DNA"/>
</dbReference>
<sequence length="532" mass="58941">MLDLAIRNGWIIDGTSKARYRADIGIAGETIVAIGRVPSARVEIDATDLIVAPGFVDPHSHSDFTLHSNRESHSSIRQGVTTEIVGNCGMSNAPYSPESEHLIAARMRAYAFEETFHWPTFGEYLRSFEDGGISANVACFVGHNTIRSAAGVFAKDQVTDLQLKRMAGYIAEAMEAGALGLSTGLEFTPGTFSKQSELEYLVKELGRHNGIYTSHVRNRDSRLFEAIQELLDLAKIGNVAAQISHFNVRHDTNAPENGWARAVDMMMKAKDQGIDVSADTTPFKYGLGELAAIFPEWLIEDGYAEAARALKDNLVRDRLRTDCDRYWRFIHKGQWDRVRLSGDANFPEFSGMTITAISKIVKKDEWDTFFDIMMAAGSEMNDLVSIGELFTEAHLAEMISHPEFSLGVDGYTSIDHGPLSDITMSQHPYSGHIEYLAHHVREKKTISLETAIHKMSAKPAIRFGIKNRGILQEGYFADIVVFDADKVRSKATPEVPRVYPEGIRLVTVNGTIVVDNGSHTGARTGRVLRKTT</sequence>
<dbReference type="EMBL" id="CAFABH010000003">
    <property type="protein sequence ID" value="CAB4821956.1"/>
    <property type="molecule type" value="Genomic_DNA"/>
</dbReference>
<dbReference type="SUPFAM" id="SSF51338">
    <property type="entry name" value="Composite domain of metallo-dependent hydrolases"/>
    <property type="match status" value="1"/>
</dbReference>
<dbReference type="InterPro" id="IPR011059">
    <property type="entry name" value="Metal-dep_hydrolase_composite"/>
</dbReference>
<accession>A0A6J5YZW6</accession>
<dbReference type="EMBL" id="CAEZXO010000004">
    <property type="protein sequence ID" value="CAB4692076.1"/>
    <property type="molecule type" value="Genomic_DNA"/>
</dbReference>
<dbReference type="Pfam" id="PF07969">
    <property type="entry name" value="Amidohydro_3"/>
    <property type="match status" value="2"/>
</dbReference>
<dbReference type="Gene3D" id="3.20.20.140">
    <property type="entry name" value="Metal-dependent hydrolases"/>
    <property type="match status" value="1"/>
</dbReference>
<feature type="domain" description="Amidohydrolase 3" evidence="1">
    <location>
        <begin position="43"/>
        <end position="195"/>
    </location>
</feature>
<dbReference type="EMBL" id="CAEZYM010000001">
    <property type="protein sequence ID" value="CAB4715758.1"/>
    <property type="molecule type" value="Genomic_DNA"/>
</dbReference>
<evidence type="ECO:0000313" key="9">
    <source>
        <dbReference type="EMBL" id="CAB4968660.1"/>
    </source>
</evidence>
<dbReference type="EMBL" id="CAESAE010000003">
    <property type="protein sequence ID" value="CAB4334936.1"/>
    <property type="molecule type" value="Genomic_DNA"/>
</dbReference>
<dbReference type="InterPro" id="IPR032466">
    <property type="entry name" value="Metal_Hydrolase"/>
</dbReference>
<dbReference type="InterPro" id="IPR050378">
    <property type="entry name" value="Metallo-dep_Hydrolases_sf"/>
</dbReference>
<protein>
    <submittedName>
        <fullName evidence="2">Unannotated protein</fullName>
    </submittedName>
</protein>
<dbReference type="EMBL" id="CAFBOC010000001">
    <property type="protein sequence ID" value="CAB4968660.1"/>
    <property type="molecule type" value="Genomic_DNA"/>
</dbReference>
<dbReference type="GO" id="GO:0016811">
    <property type="term" value="F:hydrolase activity, acting on carbon-nitrogen (but not peptide) bonds, in linear amides"/>
    <property type="evidence" value="ECO:0007669"/>
    <property type="project" value="InterPro"/>
</dbReference>
<name>A0A6J5YZW6_9ZZZZ</name>
<dbReference type="Gene3D" id="2.30.40.10">
    <property type="entry name" value="Urease, subunit C, domain 1"/>
    <property type="match status" value="1"/>
</dbReference>
<evidence type="ECO:0000259" key="1">
    <source>
        <dbReference type="Pfam" id="PF07969"/>
    </source>
</evidence>
<feature type="domain" description="Amidohydrolase 3" evidence="1">
    <location>
        <begin position="396"/>
        <end position="514"/>
    </location>
</feature>
<evidence type="ECO:0000313" key="2">
    <source>
        <dbReference type="EMBL" id="CAB4334936.1"/>
    </source>
</evidence>
<dbReference type="EMBL" id="CAEZZW010000003">
    <property type="protein sequence ID" value="CAB4779466.1"/>
    <property type="molecule type" value="Genomic_DNA"/>
</dbReference>
<organism evidence="2">
    <name type="scientific">freshwater metagenome</name>
    <dbReference type="NCBI Taxonomy" id="449393"/>
    <lineage>
        <taxon>unclassified sequences</taxon>
        <taxon>metagenomes</taxon>
        <taxon>ecological metagenomes</taxon>
    </lineage>
</organism>
<evidence type="ECO:0000313" key="8">
    <source>
        <dbReference type="EMBL" id="CAB4934976.1"/>
    </source>
</evidence>